<dbReference type="OrthoDB" id="9812308at2"/>
<gene>
    <name evidence="2" type="ORF">FEK29_13710</name>
</gene>
<evidence type="ECO:0000313" key="2">
    <source>
        <dbReference type="EMBL" id="TLF43167.1"/>
    </source>
</evidence>
<sequence>MNNIIKGLIAGTIFGITSIIPMFFMEFEDKQKAIIASFVNRFSIGFIIFNIDLPIQGWLKGLIIGGVMSFPDALITKAFKPIMALGLIGGLICGLLT</sequence>
<keyword evidence="1" id="KW-1133">Transmembrane helix</keyword>
<dbReference type="EMBL" id="VBUK01000009">
    <property type="protein sequence ID" value="TLF43167.1"/>
    <property type="molecule type" value="Genomic_DNA"/>
</dbReference>
<protein>
    <submittedName>
        <fullName evidence="2">Uncharacterized protein</fullName>
    </submittedName>
</protein>
<feature type="transmembrane region" description="Helical" evidence="1">
    <location>
        <begin position="38"/>
        <end position="58"/>
    </location>
</feature>
<accession>A0A5R8M0K2</accession>
<proteinExistence type="predicted"/>
<feature type="transmembrane region" description="Helical" evidence="1">
    <location>
        <begin position="6"/>
        <end position="26"/>
    </location>
</feature>
<dbReference type="AlphaFoldDB" id="A0A5R8M0K2"/>
<reference evidence="2 3" key="1">
    <citation type="journal article" date="2017" name="Int. J. Syst. Evol. Microbiol.">
        <title>Maripseudobacter aurantiacus gen. nov., sp. nov., a novel member of the family Flavobacteriaceae isolated from a sedimentation basin.</title>
        <authorList>
            <person name="Chen C."/>
            <person name="Su Y."/>
            <person name="Tao T."/>
            <person name="Fu G."/>
            <person name="Zhang C."/>
            <person name="Sun C."/>
            <person name="Zhang X."/>
            <person name="Wu M."/>
        </authorList>
    </citation>
    <scope>NUCLEOTIDE SEQUENCE [LARGE SCALE GENOMIC DNA]</scope>
    <source>
        <strain evidence="3">CDA4</strain>
    </source>
</reference>
<name>A0A5R8M0K2_9FLAO</name>
<evidence type="ECO:0000256" key="1">
    <source>
        <dbReference type="SAM" id="Phobius"/>
    </source>
</evidence>
<keyword evidence="3" id="KW-1185">Reference proteome</keyword>
<keyword evidence="1" id="KW-0472">Membrane</keyword>
<feature type="transmembrane region" description="Helical" evidence="1">
    <location>
        <begin position="78"/>
        <end position="96"/>
    </location>
</feature>
<dbReference type="Proteomes" id="UP000308382">
    <property type="component" value="Unassembled WGS sequence"/>
</dbReference>
<dbReference type="RefSeq" id="WP_138259013.1">
    <property type="nucleotide sequence ID" value="NZ_VBUK01000009.1"/>
</dbReference>
<keyword evidence="1" id="KW-0812">Transmembrane</keyword>
<organism evidence="2 3">
    <name type="scientific">Maribacter aurantiacus</name>
    <dbReference type="NCBI Taxonomy" id="1882343"/>
    <lineage>
        <taxon>Bacteria</taxon>
        <taxon>Pseudomonadati</taxon>
        <taxon>Bacteroidota</taxon>
        <taxon>Flavobacteriia</taxon>
        <taxon>Flavobacteriales</taxon>
        <taxon>Flavobacteriaceae</taxon>
        <taxon>Maribacter</taxon>
    </lineage>
</organism>
<comment type="caution">
    <text evidence="2">The sequence shown here is derived from an EMBL/GenBank/DDBJ whole genome shotgun (WGS) entry which is preliminary data.</text>
</comment>
<evidence type="ECO:0000313" key="3">
    <source>
        <dbReference type="Proteomes" id="UP000308382"/>
    </source>
</evidence>